<dbReference type="Proteomes" id="UP000295210">
    <property type="component" value="Unassembled WGS sequence"/>
</dbReference>
<comment type="pathway">
    <text evidence="1">Nucleotide-sugar biosynthesis; UDP-alpha-D-glucuronate biosynthesis; UDP-alpha-D-glucuronate from UDP-alpha-D-glucose: step 1/1.</text>
</comment>
<evidence type="ECO:0000256" key="5">
    <source>
        <dbReference type="ARBA" id="ARBA00023002"/>
    </source>
</evidence>
<dbReference type="EMBL" id="SMGK01000008">
    <property type="protein sequence ID" value="TCK69708.1"/>
    <property type="molecule type" value="Genomic_DNA"/>
</dbReference>
<accession>A0A4R1KWR3</accession>
<dbReference type="GO" id="GO:0006065">
    <property type="term" value="P:UDP-glucuronate biosynthetic process"/>
    <property type="evidence" value="ECO:0007669"/>
    <property type="project" value="UniProtKB-UniPathway"/>
</dbReference>
<feature type="active site" description="Nucleophile" evidence="9">
    <location>
        <position position="283"/>
    </location>
</feature>
<dbReference type="AlphaFoldDB" id="A0A4R1KWR3"/>
<dbReference type="InterPro" id="IPR036220">
    <property type="entry name" value="UDP-Glc/GDP-Man_DH_C_sf"/>
</dbReference>
<evidence type="ECO:0000259" key="12">
    <source>
        <dbReference type="SMART" id="SM00984"/>
    </source>
</evidence>
<evidence type="ECO:0000256" key="11">
    <source>
        <dbReference type="PIRSR" id="PIRSR500134-3"/>
    </source>
</evidence>
<feature type="binding site" evidence="11">
    <location>
        <position position="124"/>
    </location>
    <ligand>
        <name>NAD(+)</name>
        <dbReference type="ChEBI" id="CHEBI:57540"/>
    </ligand>
</feature>
<proteinExistence type="inferred from homology"/>
<dbReference type="PIRSF" id="PIRSF500134">
    <property type="entry name" value="UDPglc_DH_bac"/>
    <property type="match status" value="1"/>
</dbReference>
<evidence type="ECO:0000256" key="1">
    <source>
        <dbReference type="ARBA" id="ARBA00004701"/>
    </source>
</evidence>
<dbReference type="InterPro" id="IPR008927">
    <property type="entry name" value="6-PGluconate_DH-like_C_sf"/>
</dbReference>
<dbReference type="OrthoDB" id="9803238at2"/>
<dbReference type="SUPFAM" id="SSF48179">
    <property type="entry name" value="6-phosphogluconate dehydrogenase C-terminal domain-like"/>
    <property type="match status" value="1"/>
</dbReference>
<evidence type="ECO:0000256" key="3">
    <source>
        <dbReference type="ARBA" id="ARBA00012954"/>
    </source>
</evidence>
<feature type="binding site" evidence="11">
    <location>
        <position position="158"/>
    </location>
    <ligand>
        <name>NAD(+)</name>
        <dbReference type="ChEBI" id="CHEBI:57540"/>
    </ligand>
</feature>
<feature type="binding site" evidence="11">
    <location>
        <position position="350"/>
    </location>
    <ligand>
        <name>NAD(+)</name>
        <dbReference type="ChEBI" id="CHEBI:57540"/>
    </ligand>
</feature>
<dbReference type="InterPro" id="IPR014027">
    <property type="entry name" value="UDP-Glc/GDP-Man_DH_C"/>
</dbReference>
<feature type="binding site" evidence="11">
    <location>
        <position position="286"/>
    </location>
    <ligand>
        <name>NAD(+)</name>
        <dbReference type="ChEBI" id="CHEBI:57540"/>
    </ligand>
</feature>
<evidence type="ECO:0000313" key="14">
    <source>
        <dbReference type="Proteomes" id="UP000295210"/>
    </source>
</evidence>
<dbReference type="Pfam" id="PF00984">
    <property type="entry name" value="UDPG_MGDP_dh"/>
    <property type="match status" value="1"/>
</dbReference>
<dbReference type="NCBIfam" id="TIGR03026">
    <property type="entry name" value="NDP-sugDHase"/>
    <property type="match status" value="1"/>
</dbReference>
<feature type="binding site" evidence="11">
    <location>
        <position position="39"/>
    </location>
    <ligand>
        <name>NAD(+)</name>
        <dbReference type="ChEBI" id="CHEBI:57540"/>
    </ligand>
</feature>
<dbReference type="Pfam" id="PF03721">
    <property type="entry name" value="UDPG_MGDP_dh_N"/>
    <property type="match status" value="1"/>
</dbReference>
<feature type="binding site" evidence="11">
    <location>
        <position position="89"/>
    </location>
    <ligand>
        <name>NAD(+)</name>
        <dbReference type="ChEBI" id="CHEBI:57540"/>
    </ligand>
</feature>
<dbReference type="UniPathway" id="UPA00038">
    <property type="reaction ID" value="UER00491"/>
</dbReference>
<dbReference type="GO" id="GO:0003979">
    <property type="term" value="F:UDP-glucose 6-dehydrogenase activity"/>
    <property type="evidence" value="ECO:0007669"/>
    <property type="project" value="UniProtKB-EC"/>
</dbReference>
<dbReference type="SMART" id="SM00984">
    <property type="entry name" value="UDPG_MGDP_dh_C"/>
    <property type="match status" value="1"/>
</dbReference>
<evidence type="ECO:0000313" key="13">
    <source>
        <dbReference type="EMBL" id="TCK69708.1"/>
    </source>
</evidence>
<name>A0A4R1KWR3_9BACT</name>
<organism evidence="13 14">
    <name type="scientific">Acidipila rosea</name>
    <dbReference type="NCBI Taxonomy" id="768535"/>
    <lineage>
        <taxon>Bacteria</taxon>
        <taxon>Pseudomonadati</taxon>
        <taxon>Acidobacteriota</taxon>
        <taxon>Terriglobia</taxon>
        <taxon>Terriglobales</taxon>
        <taxon>Acidobacteriaceae</taxon>
        <taxon>Acidipila</taxon>
    </lineage>
</organism>
<feature type="domain" description="UDP-glucose/GDP-mannose dehydrogenase C-terminal" evidence="12">
    <location>
        <begin position="336"/>
        <end position="440"/>
    </location>
</feature>
<dbReference type="GO" id="GO:0000271">
    <property type="term" value="P:polysaccharide biosynthetic process"/>
    <property type="evidence" value="ECO:0007669"/>
    <property type="project" value="InterPro"/>
</dbReference>
<evidence type="ECO:0000256" key="6">
    <source>
        <dbReference type="ARBA" id="ARBA00023027"/>
    </source>
</evidence>
<sequence>MSKSISIAVVGSGYVGLVAAACFAEMGHQVICVDNDEKKVEMLRAGGVPIHEDYLPELLARHANQTLKFTTDLRAATQASQVIFIAVGTPQSKTGSADLSYVDAVASEIARSIDDYKVIVEKSTVPVYTNEWIRRVIERNGVPRDLFDIASNPEFLREGTAVVDFLHGDRIVVGADSERSSGLLASIYEPLSSGSYYVSEQAVPGFRTLDNPTPVLRTTTKAAELIKHASNAFLAMKISFINVVGNICEAVGADVEQVAQGIGTDSRIGPKFLKAGIGYGGSCFPKDVAAFRYVGEQLGVDFGLLAEVEKINAEQKKRFFQKVRSALWTFRAKRIAVLGLAFKGGTDDLRDSPALEIIDLLLKEGSIVTAYDPAAMERAKAVLPPSDTMRYAADSYAAAQDADALLVLTDWQEFAELDLDRMHYTLRYPIVIDGRNLFDPVTMLQRGFTYLSIGRMGVHPTREVAAGRKLL</sequence>
<keyword evidence="5 8" id="KW-0560">Oxidoreductase</keyword>
<dbReference type="PANTHER" id="PTHR43750:SF3">
    <property type="entry name" value="UDP-GLUCOSE 6-DEHYDROGENASE TUAD"/>
    <property type="match status" value="1"/>
</dbReference>
<reference evidence="13 14" key="1">
    <citation type="submission" date="2019-03" db="EMBL/GenBank/DDBJ databases">
        <title>Genomic Encyclopedia of Type Strains, Phase IV (KMG-IV): sequencing the most valuable type-strain genomes for metagenomic binning, comparative biology and taxonomic classification.</title>
        <authorList>
            <person name="Goeker M."/>
        </authorList>
    </citation>
    <scope>NUCLEOTIDE SEQUENCE [LARGE SCALE GENOMIC DNA]</scope>
    <source>
        <strain evidence="13 14">DSM 103428</strain>
    </source>
</reference>
<dbReference type="InterPro" id="IPR028357">
    <property type="entry name" value="UDPglc_DH_bac"/>
</dbReference>
<dbReference type="InterPro" id="IPR014026">
    <property type="entry name" value="UDP-Glc/GDP-Man_DH_dimer"/>
</dbReference>
<dbReference type="Gene3D" id="1.20.5.100">
    <property type="entry name" value="Cytochrome c1, transmembrane anchor, C-terminal"/>
    <property type="match status" value="1"/>
</dbReference>
<evidence type="ECO:0000256" key="8">
    <source>
        <dbReference type="PIRNR" id="PIRNR000124"/>
    </source>
</evidence>
<protein>
    <recommendedName>
        <fullName evidence="4 8">UDP-glucose 6-dehydrogenase</fullName>
        <ecNumber evidence="3 8">1.1.1.22</ecNumber>
    </recommendedName>
</protein>
<comment type="caution">
    <text evidence="13">The sequence shown here is derived from an EMBL/GenBank/DDBJ whole genome shotgun (WGS) entry which is preliminary data.</text>
</comment>
<evidence type="ECO:0000256" key="2">
    <source>
        <dbReference type="ARBA" id="ARBA00006601"/>
    </source>
</evidence>
<comment type="catalytic activity">
    <reaction evidence="7 8">
        <text>UDP-alpha-D-glucose + 2 NAD(+) + H2O = UDP-alpha-D-glucuronate + 2 NADH + 3 H(+)</text>
        <dbReference type="Rhea" id="RHEA:23596"/>
        <dbReference type="ChEBI" id="CHEBI:15377"/>
        <dbReference type="ChEBI" id="CHEBI:15378"/>
        <dbReference type="ChEBI" id="CHEBI:57540"/>
        <dbReference type="ChEBI" id="CHEBI:57945"/>
        <dbReference type="ChEBI" id="CHEBI:58052"/>
        <dbReference type="ChEBI" id="CHEBI:58885"/>
        <dbReference type="EC" id="1.1.1.22"/>
    </reaction>
</comment>
<dbReference type="EC" id="1.1.1.22" evidence="3 8"/>
<keyword evidence="14" id="KW-1185">Reference proteome</keyword>
<dbReference type="PROSITE" id="PS51257">
    <property type="entry name" value="PROKAR_LIPOPROTEIN"/>
    <property type="match status" value="1"/>
</dbReference>
<feature type="binding site" evidence="10">
    <location>
        <position position="280"/>
    </location>
    <ligand>
        <name>substrate</name>
    </ligand>
</feature>
<dbReference type="PANTHER" id="PTHR43750">
    <property type="entry name" value="UDP-GLUCOSE 6-DEHYDROGENASE TUAD"/>
    <property type="match status" value="1"/>
</dbReference>
<feature type="binding site" evidence="10">
    <location>
        <position position="343"/>
    </location>
    <ligand>
        <name>substrate</name>
    </ligand>
</feature>
<dbReference type="Gene3D" id="3.40.50.720">
    <property type="entry name" value="NAD(P)-binding Rossmann-like Domain"/>
    <property type="match status" value="2"/>
</dbReference>
<dbReference type="Pfam" id="PF03720">
    <property type="entry name" value="UDPG_MGDP_dh_C"/>
    <property type="match status" value="1"/>
</dbReference>
<feature type="binding site" evidence="11">
    <location>
        <position position="34"/>
    </location>
    <ligand>
        <name>NAD(+)</name>
        <dbReference type="ChEBI" id="CHEBI:57540"/>
    </ligand>
</feature>
<dbReference type="InterPro" id="IPR017476">
    <property type="entry name" value="UDP-Glc/GDP-Man"/>
</dbReference>
<feature type="binding site" evidence="10">
    <location>
        <begin position="155"/>
        <end position="158"/>
    </location>
    <ligand>
        <name>substrate</name>
    </ligand>
</feature>
<dbReference type="GO" id="GO:0051287">
    <property type="term" value="F:NAD binding"/>
    <property type="evidence" value="ECO:0007669"/>
    <property type="project" value="InterPro"/>
</dbReference>
<evidence type="ECO:0000256" key="9">
    <source>
        <dbReference type="PIRSR" id="PIRSR500134-1"/>
    </source>
</evidence>
<dbReference type="PIRSF" id="PIRSF000124">
    <property type="entry name" value="UDPglc_GDPman_dh"/>
    <property type="match status" value="1"/>
</dbReference>
<keyword evidence="6 8" id="KW-0520">NAD</keyword>
<dbReference type="InterPro" id="IPR001732">
    <property type="entry name" value="UDP-Glc/GDP-Man_DH_N"/>
</dbReference>
<feature type="binding site" evidence="10">
    <location>
        <position position="227"/>
    </location>
    <ligand>
        <name>substrate</name>
    </ligand>
</feature>
<comment type="similarity">
    <text evidence="2 8">Belongs to the UDP-glucose/GDP-mannose dehydrogenase family.</text>
</comment>
<evidence type="ECO:0000256" key="10">
    <source>
        <dbReference type="PIRSR" id="PIRSR500134-2"/>
    </source>
</evidence>
<evidence type="ECO:0000256" key="7">
    <source>
        <dbReference type="ARBA" id="ARBA00047473"/>
    </source>
</evidence>
<gene>
    <name evidence="13" type="ORF">C7378_3454</name>
</gene>
<dbReference type="RefSeq" id="WP_131999350.1">
    <property type="nucleotide sequence ID" value="NZ_SMGK01000008.1"/>
</dbReference>
<dbReference type="SUPFAM" id="SSF52413">
    <property type="entry name" value="UDP-glucose/GDP-mannose dehydrogenase C-terminal domain"/>
    <property type="match status" value="1"/>
</dbReference>
<dbReference type="SUPFAM" id="SSF51735">
    <property type="entry name" value="NAD(P)-binding Rossmann-fold domains"/>
    <property type="match status" value="1"/>
</dbReference>
<evidence type="ECO:0000256" key="4">
    <source>
        <dbReference type="ARBA" id="ARBA00015132"/>
    </source>
</evidence>
<dbReference type="InterPro" id="IPR036291">
    <property type="entry name" value="NAD(P)-bd_dom_sf"/>
</dbReference>
<feature type="binding site" evidence="10">
    <location>
        <begin position="272"/>
        <end position="276"/>
    </location>
    <ligand>
        <name>substrate</name>
    </ligand>
</feature>